<comment type="caution">
    <text evidence="2">The sequence shown here is derived from an EMBL/GenBank/DDBJ whole genome shotgun (WGS) entry which is preliminary data.</text>
</comment>
<organism evidence="2 3">
    <name type="scientific">Araneus ventricosus</name>
    <name type="common">Orbweaver spider</name>
    <name type="synonym">Epeira ventricosa</name>
    <dbReference type="NCBI Taxonomy" id="182803"/>
    <lineage>
        <taxon>Eukaryota</taxon>
        <taxon>Metazoa</taxon>
        <taxon>Ecdysozoa</taxon>
        <taxon>Arthropoda</taxon>
        <taxon>Chelicerata</taxon>
        <taxon>Arachnida</taxon>
        <taxon>Araneae</taxon>
        <taxon>Araneomorphae</taxon>
        <taxon>Entelegynae</taxon>
        <taxon>Araneoidea</taxon>
        <taxon>Araneidae</taxon>
        <taxon>Araneus</taxon>
    </lineage>
</organism>
<accession>A0A4Y2LYU9</accession>
<dbReference type="EMBL" id="BGPR01006402">
    <property type="protein sequence ID" value="GBN18676.1"/>
    <property type="molecule type" value="Genomic_DNA"/>
</dbReference>
<sequence length="98" mass="11193">MVTHLFTSGTFMAMFLSVSLGRPWPSGKVSTPEAEGSRLETRSRILSTKDPPYISICYTLNHKHGAKSPLLVWYENLERGCQLRRHVTTVQNYEVRPK</sequence>
<evidence type="ECO:0000256" key="1">
    <source>
        <dbReference type="SAM" id="SignalP"/>
    </source>
</evidence>
<dbReference type="Proteomes" id="UP000499080">
    <property type="component" value="Unassembled WGS sequence"/>
</dbReference>
<evidence type="ECO:0008006" key="4">
    <source>
        <dbReference type="Google" id="ProtNLM"/>
    </source>
</evidence>
<name>A0A4Y2LYU9_ARAVE</name>
<keyword evidence="3" id="KW-1185">Reference proteome</keyword>
<protein>
    <recommendedName>
        <fullName evidence="4">Secreted protein</fullName>
    </recommendedName>
</protein>
<feature type="chain" id="PRO_5021496983" description="Secreted protein" evidence="1">
    <location>
        <begin position="22"/>
        <end position="98"/>
    </location>
</feature>
<dbReference type="AlphaFoldDB" id="A0A4Y2LYU9"/>
<evidence type="ECO:0000313" key="2">
    <source>
        <dbReference type="EMBL" id="GBN18676.1"/>
    </source>
</evidence>
<gene>
    <name evidence="2" type="ORF">AVEN_129448_1</name>
</gene>
<evidence type="ECO:0000313" key="3">
    <source>
        <dbReference type="Proteomes" id="UP000499080"/>
    </source>
</evidence>
<keyword evidence="1" id="KW-0732">Signal</keyword>
<feature type="signal peptide" evidence="1">
    <location>
        <begin position="1"/>
        <end position="21"/>
    </location>
</feature>
<reference evidence="2 3" key="1">
    <citation type="journal article" date="2019" name="Sci. Rep.">
        <title>Orb-weaving spider Araneus ventricosus genome elucidates the spidroin gene catalogue.</title>
        <authorList>
            <person name="Kono N."/>
            <person name="Nakamura H."/>
            <person name="Ohtoshi R."/>
            <person name="Moran D.A.P."/>
            <person name="Shinohara A."/>
            <person name="Yoshida Y."/>
            <person name="Fujiwara M."/>
            <person name="Mori M."/>
            <person name="Tomita M."/>
            <person name="Arakawa K."/>
        </authorList>
    </citation>
    <scope>NUCLEOTIDE SEQUENCE [LARGE SCALE GENOMIC DNA]</scope>
</reference>
<proteinExistence type="predicted"/>